<proteinExistence type="predicted"/>
<evidence type="ECO:0000313" key="5">
    <source>
        <dbReference type="EMBL" id="EGG20288.1"/>
    </source>
</evidence>
<dbReference type="PANTHER" id="PTHR24032:SF16">
    <property type="entry name" value="EGF-LIKE DOMAIN-CONTAINING PROTEIN"/>
    <property type="match status" value="1"/>
</dbReference>
<organism evidence="5 6">
    <name type="scientific">Cavenderia fasciculata</name>
    <name type="common">Slime mold</name>
    <name type="synonym">Dictyostelium fasciculatum</name>
    <dbReference type="NCBI Taxonomy" id="261658"/>
    <lineage>
        <taxon>Eukaryota</taxon>
        <taxon>Amoebozoa</taxon>
        <taxon>Evosea</taxon>
        <taxon>Eumycetozoa</taxon>
        <taxon>Dictyostelia</taxon>
        <taxon>Acytosteliales</taxon>
        <taxon>Cavenderiaceae</taxon>
        <taxon>Cavenderia</taxon>
    </lineage>
</organism>
<dbReference type="PROSITE" id="PS50026">
    <property type="entry name" value="EGF_3"/>
    <property type="match status" value="1"/>
</dbReference>
<sequence>MIRFDRPYLLLLFIFIILGCSIQHVQSQPTLPQAELESLVWLSKQFKLGWPITNITSVCYTIWGVTCQLYENDTVFHVTFIERVGDGVFQGTPDPIIAQKLEFPMLEQIFITCGVTVSGYSVENNSTLLSYMTGLPLLETIYISKCNNLHNPPITFPYGLPSLTTLQLDTVGLIHVPSSFFNTSSIITLNIIPNNELQTIDFAENSNVLYFRTTIPVLPNESRSIHIKQNHFLPLSLIALYSPNSGSVSINVEAQVTNLVVSCPDSTISYLNSTGAQSLTLNGLFDQQNVYFESNKFPNLNSLRIQTLEHSDRTTQLQLYITASKITNINLNGIHAKVMALPLLLETFSFATQNYIGDFLSPYDLLLGCTSLFVVTFDYMTQLVSLGPSVTIVNWSYMSNTLALPDTSNFFLPNVQYQSVKMASASTSVTGPVPQFLSFRDRGSFDVSKSTNVNGVVPDSYCNLYDLNIESTSITDVPTCFKCNYAGFTGIIKLPQAIKNTIPLNYFCPTRLFTSTYLFTVEPLDSTQQIELVGENLGYGHTNITVIHPMTNMGFTIPNVHKKPRSLMITFGNLKNYGGSGINSVTHTISWYLFYITSANIIPIGNTYSFELIGFFDVSQPNATIMGSFNCQITSFNTTYILCSVAPNPPLVLASLIDITLSVYTNNTVYTMNLPNLTNPIVIKNTEFTQSMDGTTYVVVGYDTILINQTLDPFTYEIQVDGYFCSAERLTPQFLGCLLPTILKDQQQYTVKVSKLNNAPWNSVSLPFYQIFKQAYPYVTSIPEYYTNDTIITIYGNFGTDHFDSSIITIQSVNWTYVNGNASFLTCQYNLDTPITPGVKSLVINTQGWIFKRDSMIVFKTPPNNNGSSTTTTTTSSTTTDSQECQCGLHGYCIVLNGIRQCQCTDGYSGDQCQNAPYPGGEMTINTTTPSASFNTSDGESFSFNLVSIQELGMDGQIIKEMTTFQWTVIQNISMDENNSQRQLRIVTYNLNSTNNNNNQNQNQNNVSIQVILQQSNYDRIVEFAGVNSSLVANDIKLAMNISSWIYESTLNSLRVVFQSDIGQGEDCNGNKINPTIASEFDSQSVEYLQIVKGNIIFNGRFVDRVLSDRRVSYSRNEIVSLTNSSISIGIHLPFANFESIIDPDFSLLVSHDSDATSNCNRSTSSNTWKIIVGVVVGGIAAIALIGAAAKYLHFKHKKNRQDQHLQAKLKRLND</sequence>
<protein>
    <recommendedName>
        <fullName evidence="4">EGF-like domain-containing protein</fullName>
    </recommendedName>
</protein>
<dbReference type="EMBL" id="GL883013">
    <property type="protein sequence ID" value="EGG20288.1"/>
    <property type="molecule type" value="Genomic_DNA"/>
</dbReference>
<dbReference type="InterPro" id="IPR054484">
    <property type="entry name" value="ComC_SSD"/>
</dbReference>
<feature type="signal peptide" evidence="3">
    <location>
        <begin position="1"/>
        <end position="27"/>
    </location>
</feature>
<gene>
    <name evidence="5" type="ORF">DFA_07411</name>
</gene>
<dbReference type="Proteomes" id="UP000007797">
    <property type="component" value="Unassembled WGS sequence"/>
</dbReference>
<evidence type="ECO:0000256" key="2">
    <source>
        <dbReference type="SAM" id="Phobius"/>
    </source>
</evidence>
<dbReference type="InterPro" id="IPR002049">
    <property type="entry name" value="LE_dom"/>
</dbReference>
<evidence type="ECO:0000256" key="3">
    <source>
        <dbReference type="SAM" id="SignalP"/>
    </source>
</evidence>
<dbReference type="PANTHER" id="PTHR24032">
    <property type="entry name" value="EGF-LIKE DOMAIN-CONTAINING PROTEIN-RELATED-RELATED"/>
    <property type="match status" value="1"/>
</dbReference>
<dbReference type="PROSITE" id="PS51257">
    <property type="entry name" value="PROKAR_LIPOPROTEIN"/>
    <property type="match status" value="1"/>
</dbReference>
<comment type="caution">
    <text evidence="1">Lacks conserved residue(s) required for the propagation of feature annotation.</text>
</comment>
<keyword evidence="1" id="KW-1015">Disulfide bond</keyword>
<keyword evidence="1" id="KW-0245">EGF-like domain</keyword>
<feature type="chain" id="PRO_5005676711" description="EGF-like domain-containing protein" evidence="3">
    <location>
        <begin position="28"/>
        <end position="1215"/>
    </location>
</feature>
<name>F4PWC4_CACFS</name>
<dbReference type="AlphaFoldDB" id="F4PWC4"/>
<keyword evidence="2" id="KW-0472">Membrane</keyword>
<dbReference type="OrthoDB" id="5953235at2759"/>
<keyword evidence="2" id="KW-0812">Transmembrane</keyword>
<dbReference type="KEGG" id="dfa:DFA_07411"/>
<dbReference type="Pfam" id="PF22933">
    <property type="entry name" value="ComC_SSD"/>
    <property type="match status" value="1"/>
</dbReference>
<evidence type="ECO:0000313" key="6">
    <source>
        <dbReference type="Proteomes" id="UP000007797"/>
    </source>
</evidence>
<dbReference type="InterPro" id="IPR053331">
    <property type="entry name" value="EGF-like_comC"/>
</dbReference>
<keyword evidence="2" id="KW-1133">Transmembrane helix</keyword>
<feature type="disulfide bond" evidence="1">
    <location>
        <begin position="904"/>
        <end position="913"/>
    </location>
</feature>
<feature type="transmembrane region" description="Helical" evidence="2">
    <location>
        <begin position="1169"/>
        <end position="1193"/>
    </location>
</feature>
<accession>F4PWC4</accession>
<evidence type="ECO:0000259" key="4">
    <source>
        <dbReference type="PROSITE" id="PS50026"/>
    </source>
</evidence>
<dbReference type="SUPFAM" id="SSF52058">
    <property type="entry name" value="L domain-like"/>
    <property type="match status" value="1"/>
</dbReference>
<dbReference type="PROSITE" id="PS01186">
    <property type="entry name" value="EGF_2"/>
    <property type="match status" value="1"/>
</dbReference>
<dbReference type="RefSeq" id="XP_004367271.1">
    <property type="nucleotide sequence ID" value="XM_004367214.1"/>
</dbReference>
<evidence type="ECO:0000256" key="1">
    <source>
        <dbReference type="PROSITE-ProRule" id="PRU00076"/>
    </source>
</evidence>
<feature type="domain" description="EGF-like" evidence="4">
    <location>
        <begin position="881"/>
        <end position="914"/>
    </location>
</feature>
<dbReference type="PROSITE" id="PS00022">
    <property type="entry name" value="EGF_1"/>
    <property type="match status" value="1"/>
</dbReference>
<dbReference type="InterPro" id="IPR000742">
    <property type="entry name" value="EGF"/>
</dbReference>
<dbReference type="GeneID" id="14872000"/>
<dbReference type="CDD" id="cd00055">
    <property type="entry name" value="EGF_Lam"/>
    <property type="match status" value="1"/>
</dbReference>
<reference evidence="6" key="1">
    <citation type="journal article" date="2011" name="Genome Res.">
        <title>Phylogeny-wide analysis of social amoeba genomes highlights ancient origins for complex intercellular communication.</title>
        <authorList>
            <person name="Heidel A.J."/>
            <person name="Lawal H.M."/>
            <person name="Felder M."/>
            <person name="Schilde C."/>
            <person name="Helps N.R."/>
            <person name="Tunggal B."/>
            <person name="Rivero F."/>
            <person name="John U."/>
            <person name="Schleicher M."/>
            <person name="Eichinger L."/>
            <person name="Platzer M."/>
            <person name="Noegel A.A."/>
            <person name="Schaap P."/>
            <person name="Gloeckner G."/>
        </authorList>
    </citation>
    <scope>NUCLEOTIDE SEQUENCE [LARGE SCALE GENOMIC DNA]</scope>
    <source>
        <strain evidence="6">SH3</strain>
    </source>
</reference>
<keyword evidence="3" id="KW-0732">Signal</keyword>
<keyword evidence="6" id="KW-1185">Reference proteome</keyword>